<dbReference type="EMBL" id="JBBWWR010000005">
    <property type="protein sequence ID" value="KAK8966188.1"/>
    <property type="molecule type" value="Genomic_DNA"/>
</dbReference>
<comment type="caution">
    <text evidence="1">The sequence shown here is derived from an EMBL/GenBank/DDBJ whole genome shotgun (WGS) entry which is preliminary data.</text>
</comment>
<keyword evidence="2" id="KW-1185">Reference proteome</keyword>
<name>A0ABR2MTC0_9ASPA</name>
<evidence type="ECO:0000313" key="1">
    <source>
        <dbReference type="EMBL" id="KAK8966188.1"/>
    </source>
</evidence>
<reference evidence="1 2" key="1">
    <citation type="journal article" date="2022" name="Nat. Plants">
        <title>Genomes of leafy and leafless Platanthera orchids illuminate the evolution of mycoheterotrophy.</title>
        <authorList>
            <person name="Li M.H."/>
            <person name="Liu K.W."/>
            <person name="Li Z."/>
            <person name="Lu H.C."/>
            <person name="Ye Q.L."/>
            <person name="Zhang D."/>
            <person name="Wang J.Y."/>
            <person name="Li Y.F."/>
            <person name="Zhong Z.M."/>
            <person name="Liu X."/>
            <person name="Yu X."/>
            <person name="Liu D.K."/>
            <person name="Tu X.D."/>
            <person name="Liu B."/>
            <person name="Hao Y."/>
            <person name="Liao X.Y."/>
            <person name="Jiang Y.T."/>
            <person name="Sun W.H."/>
            <person name="Chen J."/>
            <person name="Chen Y.Q."/>
            <person name="Ai Y."/>
            <person name="Zhai J.W."/>
            <person name="Wu S.S."/>
            <person name="Zhou Z."/>
            <person name="Hsiao Y.Y."/>
            <person name="Wu W.L."/>
            <person name="Chen Y.Y."/>
            <person name="Lin Y.F."/>
            <person name="Hsu J.L."/>
            <person name="Li C.Y."/>
            <person name="Wang Z.W."/>
            <person name="Zhao X."/>
            <person name="Zhong W.Y."/>
            <person name="Ma X.K."/>
            <person name="Ma L."/>
            <person name="Huang J."/>
            <person name="Chen G.Z."/>
            <person name="Huang M.Z."/>
            <person name="Huang L."/>
            <person name="Peng D.H."/>
            <person name="Luo Y.B."/>
            <person name="Zou S.Q."/>
            <person name="Chen S.P."/>
            <person name="Lan S."/>
            <person name="Tsai W.C."/>
            <person name="Van de Peer Y."/>
            <person name="Liu Z.J."/>
        </authorList>
    </citation>
    <scope>NUCLEOTIDE SEQUENCE [LARGE SCALE GENOMIC DNA]</scope>
    <source>
        <strain evidence="1">Lor288</strain>
    </source>
</reference>
<accession>A0ABR2MTC0</accession>
<protein>
    <submittedName>
        <fullName evidence="1">Uncharacterized protein</fullName>
    </submittedName>
</protein>
<gene>
    <name evidence="1" type="ORF">KSP40_PGU001161</name>
</gene>
<dbReference type="Proteomes" id="UP001412067">
    <property type="component" value="Unassembled WGS sequence"/>
</dbReference>
<sequence length="77" mass="8775">MAATTTAPKPPPDCWSLFDDLYFDTFYNTSEAQTPIPAPARNVFDKMPLSTCQDFSKKRKMDWSGPMMLIWPLELGI</sequence>
<organism evidence="1 2">
    <name type="scientific">Platanthera guangdongensis</name>
    <dbReference type="NCBI Taxonomy" id="2320717"/>
    <lineage>
        <taxon>Eukaryota</taxon>
        <taxon>Viridiplantae</taxon>
        <taxon>Streptophyta</taxon>
        <taxon>Embryophyta</taxon>
        <taxon>Tracheophyta</taxon>
        <taxon>Spermatophyta</taxon>
        <taxon>Magnoliopsida</taxon>
        <taxon>Liliopsida</taxon>
        <taxon>Asparagales</taxon>
        <taxon>Orchidaceae</taxon>
        <taxon>Orchidoideae</taxon>
        <taxon>Orchideae</taxon>
        <taxon>Orchidinae</taxon>
        <taxon>Platanthera</taxon>
    </lineage>
</organism>
<evidence type="ECO:0000313" key="2">
    <source>
        <dbReference type="Proteomes" id="UP001412067"/>
    </source>
</evidence>
<proteinExistence type="predicted"/>